<keyword evidence="3" id="KW-1185">Reference proteome</keyword>
<name>A0A066WMM7_TILAU</name>
<dbReference type="Proteomes" id="UP000027361">
    <property type="component" value="Unassembled WGS sequence"/>
</dbReference>
<evidence type="ECO:0000313" key="3">
    <source>
        <dbReference type="Proteomes" id="UP000027361"/>
    </source>
</evidence>
<dbReference type="PANTHER" id="PTHR35329:SF1">
    <property type="entry name" value="CHITIN SYNTHASE EXPORT CHAPERONE"/>
    <property type="match status" value="1"/>
</dbReference>
<feature type="transmembrane region" description="Helical" evidence="1">
    <location>
        <begin position="105"/>
        <end position="127"/>
    </location>
</feature>
<comment type="caution">
    <text evidence="2">The sequence shown here is derived from an EMBL/GenBank/DDBJ whole genome shotgun (WGS) entry which is preliminary data.</text>
</comment>
<feature type="transmembrane region" description="Helical" evidence="1">
    <location>
        <begin position="73"/>
        <end position="93"/>
    </location>
</feature>
<reference evidence="2 3" key="1">
    <citation type="submission" date="2014-05" db="EMBL/GenBank/DDBJ databases">
        <title>Draft genome sequence of a rare smut relative, Tilletiaria anomala UBC 951.</title>
        <authorList>
            <consortium name="DOE Joint Genome Institute"/>
            <person name="Toome M."/>
            <person name="Kuo A."/>
            <person name="Henrissat B."/>
            <person name="Lipzen A."/>
            <person name="Tritt A."/>
            <person name="Yoshinaga Y."/>
            <person name="Zane M."/>
            <person name="Barry K."/>
            <person name="Grigoriev I.V."/>
            <person name="Spatafora J.W."/>
            <person name="Aimea M.C."/>
        </authorList>
    </citation>
    <scope>NUCLEOTIDE SEQUENCE [LARGE SCALE GENOMIC DNA]</scope>
    <source>
        <strain evidence="2 3">UBC 951</strain>
    </source>
</reference>
<organism evidence="2 3">
    <name type="scientific">Tilletiaria anomala (strain ATCC 24038 / CBS 436.72 / UBC 951)</name>
    <dbReference type="NCBI Taxonomy" id="1037660"/>
    <lineage>
        <taxon>Eukaryota</taxon>
        <taxon>Fungi</taxon>
        <taxon>Dikarya</taxon>
        <taxon>Basidiomycota</taxon>
        <taxon>Ustilaginomycotina</taxon>
        <taxon>Exobasidiomycetes</taxon>
        <taxon>Georgefischeriales</taxon>
        <taxon>Tilletiariaceae</taxon>
        <taxon>Tilletiaria</taxon>
    </lineage>
</organism>
<dbReference type="RefSeq" id="XP_013245108.1">
    <property type="nucleotide sequence ID" value="XM_013389654.1"/>
</dbReference>
<dbReference type="GO" id="GO:0005789">
    <property type="term" value="C:endoplasmic reticulum membrane"/>
    <property type="evidence" value="ECO:0007669"/>
    <property type="project" value="TreeGrafter"/>
</dbReference>
<dbReference type="GO" id="GO:0006457">
    <property type="term" value="P:protein folding"/>
    <property type="evidence" value="ECO:0007669"/>
    <property type="project" value="TreeGrafter"/>
</dbReference>
<proteinExistence type="predicted"/>
<feature type="transmembrane region" description="Helical" evidence="1">
    <location>
        <begin position="284"/>
        <end position="303"/>
    </location>
</feature>
<keyword evidence="1" id="KW-0812">Transmembrane</keyword>
<keyword evidence="1" id="KW-1133">Transmembrane helix</keyword>
<dbReference type="AlphaFoldDB" id="A0A066WMM7"/>
<dbReference type="PANTHER" id="PTHR35329">
    <property type="entry name" value="CHITIN SYNTHASE EXPORT CHAPERONE"/>
    <property type="match status" value="1"/>
</dbReference>
<gene>
    <name evidence="2" type="ORF">K437DRAFT_220902</name>
</gene>
<protein>
    <submittedName>
        <fullName evidence="2">Uncharacterized protein</fullName>
    </submittedName>
</protein>
<feature type="transmembrane region" description="Helical" evidence="1">
    <location>
        <begin position="248"/>
        <end position="272"/>
    </location>
</feature>
<dbReference type="HOGENOM" id="CLU_050424_0_0_1"/>
<keyword evidence="1" id="KW-0472">Membrane</keyword>
<dbReference type="GeneID" id="25262303"/>
<sequence length="379" mass="41477">MGWYGEFAPFCREVPSLALCNIFFRRLLQEGHLNAVLAVNSSDIQSIIQSAGVGVNSTCAIPRMGFQGSHGNFPLAIVGSLCFVWTLFMWLRIHQRIAAVGRSEMMIFVGIYAVTLIPAVFASGSFLEQASQSLVLASAIQAGLLSAMYGVLLQCAIVETQIVEDGTIGSLLPTWVFCFINFSSTTFTHLDTAYGWTKTLGHGAPLPNTLKNNSMFTSDFLMPSITVTIVSFLKVYVSVGILGEWKPLSFNVLAGLLWGSSQVVTFVISGAICRASGAKVDGAFISMLLQTTGLWAMFHAWILSTEETYAEDVDLSYEKEVYVKDQDADRPSMDNMGMSAMVDRGSPVKQLYAKETDWEDTATLTYPTLSYQVGRQRTS</sequence>
<feature type="transmembrane region" description="Helical" evidence="1">
    <location>
        <begin position="220"/>
        <end position="242"/>
    </location>
</feature>
<feature type="transmembrane region" description="Helical" evidence="1">
    <location>
        <begin position="133"/>
        <end position="152"/>
    </location>
</feature>
<dbReference type="OMA" id="VWAFWSS"/>
<dbReference type="OrthoDB" id="5582162at2759"/>
<dbReference type="Pfam" id="PF12271">
    <property type="entry name" value="Chs7"/>
    <property type="match status" value="1"/>
</dbReference>
<dbReference type="EMBL" id="JMSN01000012">
    <property type="protein sequence ID" value="KDN52264.1"/>
    <property type="molecule type" value="Genomic_DNA"/>
</dbReference>
<accession>A0A066WMM7</accession>
<evidence type="ECO:0000313" key="2">
    <source>
        <dbReference type="EMBL" id="KDN52264.1"/>
    </source>
</evidence>
<dbReference type="InParanoid" id="A0A066WMM7"/>
<dbReference type="GO" id="GO:0051082">
    <property type="term" value="F:unfolded protein binding"/>
    <property type="evidence" value="ECO:0007669"/>
    <property type="project" value="TreeGrafter"/>
</dbReference>
<dbReference type="STRING" id="1037660.A0A066WMM7"/>
<evidence type="ECO:0000256" key="1">
    <source>
        <dbReference type="SAM" id="Phobius"/>
    </source>
</evidence>
<dbReference type="InterPro" id="IPR022057">
    <property type="entry name" value="Chs7"/>
</dbReference>